<dbReference type="Pfam" id="PF00891">
    <property type="entry name" value="Methyltransf_2"/>
    <property type="match status" value="1"/>
</dbReference>
<dbReference type="GO" id="GO:0032259">
    <property type="term" value="P:methylation"/>
    <property type="evidence" value="ECO:0007669"/>
    <property type="project" value="UniProtKB-KW"/>
</dbReference>
<dbReference type="AlphaFoldDB" id="A0A8B8R2N4"/>
<dbReference type="InterPro" id="IPR001077">
    <property type="entry name" value="COMT_C"/>
</dbReference>
<protein>
    <submittedName>
        <fullName evidence="6">Caffeic acid 3-O-methyltransferase 2-like</fullName>
    </submittedName>
</protein>
<sequence>MSACKSQAITTPGEDEDFLFAMKLRPPSNWVKEETMERGDSFQLASGLHVFEYTNKDKRFNKMFNNAMQGPTNMYMSKIVESYRGFDDVKTVVNVGGGVGASLRILLSKHPHIHGINFDLPHVVKEAPPYPGIEHVGVDMTNYIPKADAILMKWIIHDADCQFCVKLLKNCSEALAEKGKVVIVDAVLREYPETDIVARNAFLADTAMLNMTPGRKDRTERKIKVLARASGVDAPKLVCRVYNMWVVELRKRM</sequence>
<organism evidence="5 6">
    <name type="scientific">Rhodamnia argentea</name>
    <dbReference type="NCBI Taxonomy" id="178133"/>
    <lineage>
        <taxon>Eukaryota</taxon>
        <taxon>Viridiplantae</taxon>
        <taxon>Streptophyta</taxon>
        <taxon>Embryophyta</taxon>
        <taxon>Tracheophyta</taxon>
        <taxon>Spermatophyta</taxon>
        <taxon>Magnoliopsida</taxon>
        <taxon>eudicotyledons</taxon>
        <taxon>Gunneridae</taxon>
        <taxon>Pentapetalae</taxon>
        <taxon>rosids</taxon>
        <taxon>malvids</taxon>
        <taxon>Myrtales</taxon>
        <taxon>Myrtaceae</taxon>
        <taxon>Myrtoideae</taxon>
        <taxon>Myrteae</taxon>
        <taxon>Australasian group</taxon>
        <taxon>Rhodamnia</taxon>
    </lineage>
</organism>
<dbReference type="GO" id="GO:0008171">
    <property type="term" value="F:O-methyltransferase activity"/>
    <property type="evidence" value="ECO:0007669"/>
    <property type="project" value="InterPro"/>
</dbReference>
<reference evidence="6" key="1">
    <citation type="submission" date="2025-08" db="UniProtKB">
        <authorList>
            <consortium name="RefSeq"/>
        </authorList>
    </citation>
    <scope>IDENTIFICATION</scope>
    <source>
        <tissue evidence="6">Leaf</tissue>
    </source>
</reference>
<keyword evidence="1" id="KW-0489">Methyltransferase</keyword>
<keyword evidence="3" id="KW-0949">S-adenosyl-L-methionine</keyword>
<evidence type="ECO:0000259" key="4">
    <source>
        <dbReference type="Pfam" id="PF00891"/>
    </source>
</evidence>
<dbReference type="PANTHER" id="PTHR11746">
    <property type="entry name" value="O-METHYLTRANSFERASE"/>
    <property type="match status" value="1"/>
</dbReference>
<evidence type="ECO:0000256" key="2">
    <source>
        <dbReference type="ARBA" id="ARBA00022679"/>
    </source>
</evidence>
<evidence type="ECO:0000256" key="1">
    <source>
        <dbReference type="ARBA" id="ARBA00022603"/>
    </source>
</evidence>
<accession>A0A8B8R2N4</accession>
<evidence type="ECO:0000313" key="6">
    <source>
        <dbReference type="RefSeq" id="XP_030553721.2"/>
    </source>
</evidence>
<proteinExistence type="predicted"/>
<dbReference type="InterPro" id="IPR016461">
    <property type="entry name" value="COMT-like"/>
</dbReference>
<dbReference type="GeneID" id="115757569"/>
<dbReference type="KEGG" id="rarg:115757569"/>
<keyword evidence="5" id="KW-1185">Reference proteome</keyword>
<dbReference type="Gene3D" id="3.40.50.150">
    <property type="entry name" value="Vaccinia Virus protein VP39"/>
    <property type="match status" value="1"/>
</dbReference>
<gene>
    <name evidence="6" type="primary">LOC115757569</name>
</gene>
<dbReference type="InterPro" id="IPR029063">
    <property type="entry name" value="SAM-dependent_MTases_sf"/>
</dbReference>
<evidence type="ECO:0000256" key="3">
    <source>
        <dbReference type="ARBA" id="ARBA00022691"/>
    </source>
</evidence>
<evidence type="ECO:0000313" key="5">
    <source>
        <dbReference type="Proteomes" id="UP000827889"/>
    </source>
</evidence>
<dbReference type="PROSITE" id="PS51683">
    <property type="entry name" value="SAM_OMT_II"/>
    <property type="match status" value="1"/>
</dbReference>
<keyword evidence="2" id="KW-0808">Transferase</keyword>
<dbReference type="Proteomes" id="UP000827889">
    <property type="component" value="Chromosome 5"/>
</dbReference>
<dbReference type="SUPFAM" id="SSF53335">
    <property type="entry name" value="S-adenosyl-L-methionine-dependent methyltransferases"/>
    <property type="match status" value="1"/>
</dbReference>
<dbReference type="RefSeq" id="XP_030553721.2">
    <property type="nucleotide sequence ID" value="XM_030697861.2"/>
</dbReference>
<name>A0A8B8R2N4_9MYRT</name>
<feature type="domain" description="O-methyltransferase C-terminal" evidence="4">
    <location>
        <begin position="31"/>
        <end position="231"/>
    </location>
</feature>